<evidence type="ECO:0000313" key="2">
    <source>
        <dbReference type="EMBL" id="MCF2564021.1"/>
    </source>
</evidence>
<protein>
    <recommendedName>
        <fullName evidence="4">DUF4925 domain-containing protein</fullName>
    </recommendedName>
</protein>
<comment type="caution">
    <text evidence="2">The sequence shown here is derived from an EMBL/GenBank/DDBJ whole genome shotgun (WGS) entry which is preliminary data.</text>
</comment>
<accession>A0ABS9CJE9</accession>
<sequence length="255" mass="27893">MKLNKIFYLMAMVCTLGFTACGDDDDAPKDDTIQSPIVGTWNVWSQGNDDDGYTGSVQLNWEVEEGTSISLDLLGTGTPTEIPIKETVVPLANSLGNKFLPKVLKSVTFTPDGKINAVVSGYDDDDIAPEWETVKGYATYKVISDNLISVSIDAEKATEDIDDPAEKAQIKTILKSYGTIPVNVRWNGEKPFFFVDKAYVQPMIAALVAFIDKVPTNAMEPDDLQTFTMVKGVVKQLSGIMDKTSKFEAGIELTK</sequence>
<evidence type="ECO:0000256" key="1">
    <source>
        <dbReference type="SAM" id="SignalP"/>
    </source>
</evidence>
<keyword evidence="3" id="KW-1185">Reference proteome</keyword>
<dbReference type="PROSITE" id="PS51257">
    <property type="entry name" value="PROKAR_LIPOPROTEIN"/>
    <property type="match status" value="1"/>
</dbReference>
<organism evidence="2 3">
    <name type="scientific">Xylanibacter brevis</name>
    <dbReference type="NCBI Taxonomy" id="83231"/>
    <lineage>
        <taxon>Bacteria</taxon>
        <taxon>Pseudomonadati</taxon>
        <taxon>Bacteroidota</taxon>
        <taxon>Bacteroidia</taxon>
        <taxon>Bacteroidales</taxon>
        <taxon>Prevotellaceae</taxon>
        <taxon>Xylanibacter</taxon>
    </lineage>
</organism>
<name>A0ABS9CJE9_9BACT</name>
<reference evidence="2 3" key="1">
    <citation type="submission" date="2020-12" db="EMBL/GenBank/DDBJ databases">
        <title>Whole genome sequences of gut porcine anaerobes.</title>
        <authorList>
            <person name="Kubasova T."/>
            <person name="Jahodarova E."/>
            <person name="Rychlik I."/>
        </authorList>
    </citation>
    <scope>NUCLEOTIDE SEQUENCE [LARGE SCALE GENOMIC DNA]</scope>
    <source>
        <strain evidence="2 3">An925</strain>
    </source>
</reference>
<proteinExistence type="predicted"/>
<feature type="signal peptide" evidence="1">
    <location>
        <begin position="1"/>
        <end position="20"/>
    </location>
</feature>
<feature type="chain" id="PRO_5046780081" description="DUF4925 domain-containing protein" evidence="1">
    <location>
        <begin position="21"/>
        <end position="255"/>
    </location>
</feature>
<evidence type="ECO:0008006" key="4">
    <source>
        <dbReference type="Google" id="ProtNLM"/>
    </source>
</evidence>
<dbReference type="Proteomes" id="UP001200470">
    <property type="component" value="Unassembled WGS sequence"/>
</dbReference>
<keyword evidence="1" id="KW-0732">Signal</keyword>
<dbReference type="EMBL" id="JADYTN010000015">
    <property type="protein sequence ID" value="MCF2564021.1"/>
    <property type="molecule type" value="Genomic_DNA"/>
</dbReference>
<gene>
    <name evidence="2" type="ORF">I6E12_07845</name>
</gene>
<evidence type="ECO:0000313" key="3">
    <source>
        <dbReference type="Proteomes" id="UP001200470"/>
    </source>
</evidence>
<dbReference type="RefSeq" id="WP_301638180.1">
    <property type="nucleotide sequence ID" value="NZ_JADYTN010000015.1"/>
</dbReference>